<keyword evidence="1" id="KW-0472">Membrane</keyword>
<evidence type="ECO:0000256" key="1">
    <source>
        <dbReference type="SAM" id="Phobius"/>
    </source>
</evidence>
<keyword evidence="1" id="KW-0812">Transmembrane</keyword>
<gene>
    <name evidence="2" type="ORF">S12H4_26705</name>
</gene>
<proteinExistence type="predicted"/>
<feature type="transmembrane region" description="Helical" evidence="1">
    <location>
        <begin position="85"/>
        <end position="107"/>
    </location>
</feature>
<keyword evidence="1" id="KW-1133">Transmembrane helix</keyword>
<dbReference type="AlphaFoldDB" id="X1UH98"/>
<comment type="caution">
    <text evidence="2">The sequence shown here is derived from an EMBL/GenBank/DDBJ whole genome shotgun (WGS) entry which is preliminary data.</text>
</comment>
<dbReference type="EMBL" id="BARW01015179">
    <property type="protein sequence ID" value="GAI91724.1"/>
    <property type="molecule type" value="Genomic_DNA"/>
</dbReference>
<accession>X1UH98</accession>
<organism evidence="2">
    <name type="scientific">marine sediment metagenome</name>
    <dbReference type="NCBI Taxonomy" id="412755"/>
    <lineage>
        <taxon>unclassified sequences</taxon>
        <taxon>metagenomes</taxon>
        <taxon>ecological metagenomes</taxon>
    </lineage>
</organism>
<feature type="non-terminal residue" evidence="2">
    <location>
        <position position="1"/>
    </location>
</feature>
<sequence length="119" mass="12626">YNFKIDVTGLPAGTMAGTGLPQTMDVLTEIKVEPVSGIPVYTALTTTIKAPLIPDTSVPILVNYMAFTSDTTDEMVDLAKSTSSLILWASVYGFWIVIGLGVVLIVVGRVMAARAGRGY</sequence>
<reference evidence="2" key="1">
    <citation type="journal article" date="2014" name="Front. Microbiol.">
        <title>High frequency of phylogenetically diverse reductive dehalogenase-homologous genes in deep subseafloor sedimentary metagenomes.</title>
        <authorList>
            <person name="Kawai M."/>
            <person name="Futagami T."/>
            <person name="Toyoda A."/>
            <person name="Takaki Y."/>
            <person name="Nishi S."/>
            <person name="Hori S."/>
            <person name="Arai W."/>
            <person name="Tsubouchi T."/>
            <person name="Morono Y."/>
            <person name="Uchiyama I."/>
            <person name="Ito T."/>
            <person name="Fujiyama A."/>
            <person name="Inagaki F."/>
            <person name="Takami H."/>
        </authorList>
    </citation>
    <scope>NUCLEOTIDE SEQUENCE</scope>
    <source>
        <strain evidence="2">Expedition CK06-06</strain>
    </source>
</reference>
<protein>
    <submittedName>
        <fullName evidence="2">Uncharacterized protein</fullName>
    </submittedName>
</protein>
<evidence type="ECO:0000313" key="2">
    <source>
        <dbReference type="EMBL" id="GAI91724.1"/>
    </source>
</evidence>
<dbReference type="Pfam" id="PF11271">
    <property type="entry name" value="PorA"/>
    <property type="match status" value="1"/>
</dbReference>
<dbReference type="InterPro" id="IPR021424">
    <property type="entry name" value="PorA"/>
</dbReference>
<name>X1UH98_9ZZZZ</name>